<reference evidence="3" key="1">
    <citation type="journal article" date="2023" name="Genome Biol. Evol.">
        <title>First Whole Genome Sequence and Flow Cytometry Genome Size Data for the Lichen-Forming Fungus Ramalina farinacea (Ascomycota).</title>
        <authorList>
            <person name="Llewellyn T."/>
            <person name="Mian S."/>
            <person name="Hill R."/>
            <person name="Leitch I.J."/>
            <person name="Gaya E."/>
        </authorList>
    </citation>
    <scope>NUCLEOTIDE SEQUENCE</scope>
    <source>
        <strain evidence="3">LIQ254RAFAR</strain>
    </source>
</reference>
<keyword evidence="1" id="KW-0472">Membrane</keyword>
<keyword evidence="2" id="KW-0732">Signal</keyword>
<evidence type="ECO:0000256" key="1">
    <source>
        <dbReference type="SAM" id="Phobius"/>
    </source>
</evidence>
<keyword evidence="1" id="KW-0812">Transmembrane</keyword>
<dbReference type="Proteomes" id="UP001161017">
    <property type="component" value="Unassembled WGS sequence"/>
</dbReference>
<accession>A0AA43QUL2</accession>
<name>A0AA43QUL2_9LECA</name>
<feature type="chain" id="PRO_5041258939" evidence="2">
    <location>
        <begin position="25"/>
        <end position="382"/>
    </location>
</feature>
<evidence type="ECO:0000313" key="4">
    <source>
        <dbReference type="Proteomes" id="UP001161017"/>
    </source>
</evidence>
<feature type="transmembrane region" description="Helical" evidence="1">
    <location>
        <begin position="239"/>
        <end position="272"/>
    </location>
</feature>
<gene>
    <name evidence="3" type="ORF">OHK93_001799</name>
</gene>
<dbReference type="EMBL" id="JAPUFD010000012">
    <property type="protein sequence ID" value="MDI1490595.1"/>
    <property type="molecule type" value="Genomic_DNA"/>
</dbReference>
<evidence type="ECO:0000256" key="2">
    <source>
        <dbReference type="SAM" id="SignalP"/>
    </source>
</evidence>
<feature type="signal peptide" evidence="2">
    <location>
        <begin position="1"/>
        <end position="24"/>
    </location>
</feature>
<sequence>MWLLQPAPLLSLLFTILTSSQTNALPSPQEEEFKHLLESRYHYLSERTCANPCGWTGQLCCTGGQTCGTNSAGEAVCNSGGRSGTTAAAANDQSGWEYYTTTYVETDLVTRVSTYSSFFGSAPTATAASGIAGISCNNGMGESPCGSICCATGQYCAYAGQCQASNGNGDESSSSYLGQIITTAPATNTAPLRPTSNAVTTVSSTGSATTTVPIMSAAATSAGAALSSTTSNNGLSGGAIAGIVIGVIAGIIFLILLLICCCFASAADAVLACLGLRPRRRRETTTYIEEHRHHSGSAGAAGGRRWFGMRPARAERPPRKSSNVGGLTAVAGGLTALAVILGLKRRRDRKQKTEYSGSSYSYGYYSSDSKQFPSLIRYILDC</sequence>
<keyword evidence="4" id="KW-1185">Reference proteome</keyword>
<protein>
    <submittedName>
        <fullName evidence="3">Uncharacterized protein</fullName>
    </submittedName>
</protein>
<keyword evidence="1" id="KW-1133">Transmembrane helix</keyword>
<feature type="transmembrane region" description="Helical" evidence="1">
    <location>
        <begin position="323"/>
        <end position="343"/>
    </location>
</feature>
<organism evidence="3 4">
    <name type="scientific">Ramalina farinacea</name>
    <dbReference type="NCBI Taxonomy" id="258253"/>
    <lineage>
        <taxon>Eukaryota</taxon>
        <taxon>Fungi</taxon>
        <taxon>Dikarya</taxon>
        <taxon>Ascomycota</taxon>
        <taxon>Pezizomycotina</taxon>
        <taxon>Lecanoromycetes</taxon>
        <taxon>OSLEUM clade</taxon>
        <taxon>Lecanoromycetidae</taxon>
        <taxon>Lecanorales</taxon>
        <taxon>Lecanorineae</taxon>
        <taxon>Ramalinaceae</taxon>
        <taxon>Ramalina</taxon>
    </lineage>
</organism>
<dbReference type="PANTHER" id="PTHR16861:SF4">
    <property type="entry name" value="SH3 DOMAIN PROTEIN (AFU_ORTHOLOGUE AFUA_1G13610)"/>
    <property type="match status" value="1"/>
</dbReference>
<dbReference type="PANTHER" id="PTHR16861">
    <property type="entry name" value="GLYCOPROTEIN 38"/>
    <property type="match status" value="1"/>
</dbReference>
<dbReference type="AlphaFoldDB" id="A0AA43QUL2"/>
<proteinExistence type="predicted"/>
<comment type="caution">
    <text evidence="3">The sequence shown here is derived from an EMBL/GenBank/DDBJ whole genome shotgun (WGS) entry which is preliminary data.</text>
</comment>
<evidence type="ECO:0000313" key="3">
    <source>
        <dbReference type="EMBL" id="MDI1490595.1"/>
    </source>
</evidence>